<dbReference type="InterPro" id="IPR029044">
    <property type="entry name" value="Nucleotide-diphossugar_trans"/>
</dbReference>
<dbReference type="Gene3D" id="1.10.3210.10">
    <property type="entry name" value="Hypothetical protein af1432"/>
    <property type="match status" value="1"/>
</dbReference>
<dbReference type="InterPro" id="IPR006674">
    <property type="entry name" value="HD_domain"/>
</dbReference>
<dbReference type="SUPFAM" id="SSF109604">
    <property type="entry name" value="HD-domain/PDEase-like"/>
    <property type="match status" value="1"/>
</dbReference>
<dbReference type="Pfam" id="PF01966">
    <property type="entry name" value="HD"/>
    <property type="match status" value="1"/>
</dbReference>
<dbReference type="InterPro" id="IPR003607">
    <property type="entry name" value="HD/PDEase_dom"/>
</dbReference>
<keyword evidence="1" id="KW-0460">Magnesium</keyword>
<dbReference type="Gene3D" id="3.90.550.10">
    <property type="entry name" value="Spore Coat Polysaccharide Biosynthesis Protein SpsA, Chain A"/>
    <property type="match status" value="1"/>
</dbReference>
<dbReference type="NCBIfam" id="NF045665">
    <property type="entry name" value="NTPtran_DVU1551"/>
    <property type="match status" value="1"/>
</dbReference>
<evidence type="ECO:0000259" key="2">
    <source>
        <dbReference type="PROSITE" id="PS51831"/>
    </source>
</evidence>
<dbReference type="CDD" id="cd04182">
    <property type="entry name" value="GT_2_like_f"/>
    <property type="match status" value="1"/>
</dbReference>
<dbReference type="PROSITE" id="PS51831">
    <property type="entry name" value="HD"/>
    <property type="match status" value="1"/>
</dbReference>
<evidence type="ECO:0000313" key="4">
    <source>
        <dbReference type="Proteomes" id="UP000244081"/>
    </source>
</evidence>
<dbReference type="GO" id="GO:0016779">
    <property type="term" value="F:nucleotidyltransferase activity"/>
    <property type="evidence" value="ECO:0007669"/>
    <property type="project" value="UniProtKB-KW"/>
</dbReference>
<dbReference type="PANTHER" id="PTHR43777:SF1">
    <property type="entry name" value="MOLYBDENUM COFACTOR CYTIDYLYLTRANSFERASE"/>
    <property type="match status" value="1"/>
</dbReference>
<keyword evidence="4" id="KW-1185">Reference proteome</keyword>
<dbReference type="SMART" id="SM00471">
    <property type="entry name" value="HDc"/>
    <property type="match status" value="1"/>
</dbReference>
<dbReference type="AlphaFoldDB" id="A0A2T5VGI3"/>
<keyword evidence="3" id="KW-0548">Nucleotidyltransferase</keyword>
<dbReference type="PANTHER" id="PTHR43777">
    <property type="entry name" value="MOLYBDENUM COFACTOR CYTIDYLYLTRANSFERASE"/>
    <property type="match status" value="1"/>
</dbReference>
<name>A0A2T5VGI3_9HYPH</name>
<reference evidence="3 4" key="1">
    <citation type="submission" date="2018-04" db="EMBL/GenBank/DDBJ databases">
        <title>Genomic Encyclopedia of Archaeal and Bacterial Type Strains, Phase II (KMG-II): from individual species to whole genera.</title>
        <authorList>
            <person name="Goeker M."/>
        </authorList>
    </citation>
    <scope>NUCLEOTIDE SEQUENCE [LARGE SCALE GENOMIC DNA]</scope>
    <source>
        <strain evidence="3 4">DSM 23382</strain>
    </source>
</reference>
<dbReference type="InterPro" id="IPR054703">
    <property type="entry name" value="Mop-rel"/>
</dbReference>
<dbReference type="OrthoDB" id="9779263at2"/>
<gene>
    <name evidence="3" type="ORF">C8N35_101896</name>
</gene>
<proteinExistence type="predicted"/>
<dbReference type="RefSeq" id="WP_107988357.1">
    <property type="nucleotide sequence ID" value="NZ_QAYG01000001.1"/>
</dbReference>
<dbReference type="SUPFAM" id="SSF53448">
    <property type="entry name" value="Nucleotide-diphospho-sugar transferases"/>
    <property type="match status" value="1"/>
</dbReference>
<dbReference type="EMBL" id="QAYG01000001">
    <property type="protein sequence ID" value="PTW62848.1"/>
    <property type="molecule type" value="Genomic_DNA"/>
</dbReference>
<comment type="caution">
    <text evidence="3">The sequence shown here is derived from an EMBL/GenBank/DDBJ whole genome shotgun (WGS) entry which is preliminary data.</text>
</comment>
<dbReference type="Proteomes" id="UP000244081">
    <property type="component" value="Unassembled WGS sequence"/>
</dbReference>
<dbReference type="InterPro" id="IPR025877">
    <property type="entry name" value="MobA-like_NTP_Trfase"/>
</dbReference>
<feature type="domain" description="HD" evidence="2">
    <location>
        <begin position="223"/>
        <end position="317"/>
    </location>
</feature>
<accession>A0A2T5VGI3</accession>
<organism evidence="3 4">
    <name type="scientific">Breoghania corrubedonensis</name>
    <dbReference type="NCBI Taxonomy" id="665038"/>
    <lineage>
        <taxon>Bacteria</taxon>
        <taxon>Pseudomonadati</taxon>
        <taxon>Pseudomonadota</taxon>
        <taxon>Alphaproteobacteria</taxon>
        <taxon>Hyphomicrobiales</taxon>
        <taxon>Stappiaceae</taxon>
        <taxon>Breoghania</taxon>
    </lineage>
</organism>
<dbReference type="Pfam" id="PF12804">
    <property type="entry name" value="NTP_transf_3"/>
    <property type="match status" value="1"/>
</dbReference>
<evidence type="ECO:0000313" key="3">
    <source>
        <dbReference type="EMBL" id="PTW62848.1"/>
    </source>
</evidence>
<sequence>MSGRKEIAAVVLAAGLSSRMGALKPLLPLGDDIVLGRVIAAARHAGVEHIHVVVGHRAEEIVPHVIRLGATPVSNPAFRTGMLSSIKAGIASLDENMSGCLLMPADIPLVRPASVTRILEEARHGGAVLVHPVFRGERGHPPFIARELFSEILAADDTEGACTILARHENKAVEVAVFDEGCLRDMDTPRDHRALDAALVYETVPSEAECLAMFEAAGTPVPVRRHGRAVADLALALATALNRAGLCLDIPRIRAAALLHDIAKGRAHHAAFGAQMIRTFGFPALSAIIEHHMALPARPSIIDETAVVYLADKLVAGEKQVTLEQRFAPALKRFAADETALAGARRRLADAVVIARLVEAAGVCLSLANPRFEPATGPSIPVIREIAS</sequence>
<evidence type="ECO:0000256" key="1">
    <source>
        <dbReference type="ARBA" id="ARBA00022842"/>
    </source>
</evidence>
<keyword evidence="3" id="KW-0808">Transferase</keyword>
<protein>
    <submittedName>
        <fullName evidence="3">CTP:molybdopterin cytidylyltransferase MocA</fullName>
    </submittedName>
</protein>